<feature type="transmembrane region" description="Helical" evidence="10">
    <location>
        <begin position="36"/>
        <end position="54"/>
    </location>
</feature>
<dbReference type="OrthoDB" id="5290247at2"/>
<dbReference type="PANTHER" id="PTHR45772">
    <property type="entry name" value="CONSERVED COMPONENT OF ABC TRANSPORTER FOR NATURAL AMINO ACIDS-RELATED"/>
    <property type="match status" value="1"/>
</dbReference>
<dbReference type="InterPro" id="IPR003593">
    <property type="entry name" value="AAA+_ATPase"/>
</dbReference>
<evidence type="ECO:0000256" key="2">
    <source>
        <dbReference type="ARBA" id="ARBA00022448"/>
    </source>
</evidence>
<dbReference type="CDD" id="cd03219">
    <property type="entry name" value="ABC_Mj1267_LivG_branched"/>
    <property type="match status" value="1"/>
</dbReference>
<dbReference type="SMART" id="SM00382">
    <property type="entry name" value="AAA"/>
    <property type="match status" value="1"/>
</dbReference>
<dbReference type="GO" id="GO:0005886">
    <property type="term" value="C:plasma membrane"/>
    <property type="evidence" value="ECO:0007669"/>
    <property type="project" value="UniProtKB-SubCell"/>
</dbReference>
<dbReference type="Gene3D" id="3.40.50.300">
    <property type="entry name" value="P-loop containing nucleotide triphosphate hydrolases"/>
    <property type="match status" value="1"/>
</dbReference>
<evidence type="ECO:0000256" key="4">
    <source>
        <dbReference type="ARBA" id="ARBA00022692"/>
    </source>
</evidence>
<dbReference type="GO" id="GO:0015658">
    <property type="term" value="F:branched-chain amino acid transmembrane transporter activity"/>
    <property type="evidence" value="ECO:0007669"/>
    <property type="project" value="InterPro"/>
</dbReference>
<evidence type="ECO:0000259" key="11">
    <source>
        <dbReference type="PROSITE" id="PS50893"/>
    </source>
</evidence>
<dbReference type="KEGG" id="hgr:DW355_02140"/>
<dbReference type="AlphaFoldDB" id="A0A4V1A1U1"/>
<feature type="region of interest" description="Disordered" evidence="9">
    <location>
        <begin position="337"/>
        <end position="362"/>
    </location>
</feature>
<dbReference type="InterPro" id="IPR051120">
    <property type="entry name" value="ABC_AA/LPS_Transport"/>
</dbReference>
<dbReference type="InterPro" id="IPR001851">
    <property type="entry name" value="ABC_transp_permease"/>
</dbReference>
<evidence type="ECO:0000256" key="1">
    <source>
        <dbReference type="ARBA" id="ARBA00004651"/>
    </source>
</evidence>
<evidence type="ECO:0000313" key="12">
    <source>
        <dbReference type="EMBL" id="QBK03729.1"/>
    </source>
</evidence>
<dbReference type="InterPro" id="IPR032823">
    <property type="entry name" value="BCA_ABC_TP_C"/>
</dbReference>
<feature type="transmembrane region" description="Helical" evidence="10">
    <location>
        <begin position="61"/>
        <end position="82"/>
    </location>
</feature>
<feature type="transmembrane region" description="Helical" evidence="10">
    <location>
        <begin position="297"/>
        <end position="322"/>
    </location>
</feature>
<dbReference type="Pfam" id="PF02653">
    <property type="entry name" value="BPD_transp_2"/>
    <property type="match status" value="1"/>
</dbReference>
<sequence>MKNARRQGIVITVGLLVLLLIPLLSTSFYITVLNNIGMYALTTLGVVLLTGVAGMTSFGQAAFVGLGAYTTAALIGPSVLNLGAMAGIPWIALGLGLLITLAFAFVLGLLTLRLSGHYLPLGTIAWGMSLYSLFGTLESLGSHTGIADLPPLKIGGVVFGDGPRMYYLIWGSVLLAALLIRNLLESRMGRAIRALRGGQEMATSMGVNVFRAKMVVFLIAAGLAGISGWLYAYTQRFVSPAPFNVPSGIDYLFMALLGGVTSLWGALIGASIVVLLREWLQDLLPLLLGRAGNFESIVFGLLIVLVMQRWPGGVFGAVSMLLTRRFQLAPRSHARLPARDPRHAGVTGAAGARALPQRARPQPGERVLDVRGVTKRFGGLVANSAMSLQVGAGEIMAVIGPNGAGKSTLFNLISGVMAPDEGDVIFRGHRVNGQSPRLLAAAGLSRSFQHVKLLPEMTVLENAALGAHLRGRKGVFASALRLDGEDEGCLLNEARVQLERVGLGEFLDRPAGSLALGQQRILEIARALCADPCLLLLDEPAAGLRHKEKEALAELIRKLRTEGVAVLLVEHDMDFVMGLVDRIVVMEFGQKIAEGPPEAIQRDPAVLKAYLGGVDE</sequence>
<dbReference type="RefSeq" id="WP_131277651.1">
    <property type="nucleotide sequence ID" value="NZ_CP031395.1"/>
</dbReference>
<keyword evidence="2" id="KW-0813">Transport</keyword>
<keyword evidence="5" id="KW-0547">Nucleotide-binding</keyword>
<keyword evidence="6 12" id="KW-0067">ATP-binding</keyword>
<comment type="subcellular location">
    <subcellularLocation>
        <location evidence="1">Cell membrane</location>
        <topology evidence="1">Multi-pass membrane protein</topology>
    </subcellularLocation>
</comment>
<proteinExistence type="predicted"/>
<evidence type="ECO:0000313" key="13">
    <source>
        <dbReference type="Proteomes" id="UP000292939"/>
    </source>
</evidence>
<dbReference type="GO" id="GO:0016887">
    <property type="term" value="F:ATP hydrolysis activity"/>
    <property type="evidence" value="ECO:0007669"/>
    <property type="project" value="InterPro"/>
</dbReference>
<evidence type="ECO:0000256" key="10">
    <source>
        <dbReference type="SAM" id="Phobius"/>
    </source>
</evidence>
<feature type="domain" description="ABC transporter" evidence="11">
    <location>
        <begin position="368"/>
        <end position="613"/>
    </location>
</feature>
<keyword evidence="4 10" id="KW-0812">Transmembrane</keyword>
<evidence type="ECO:0000256" key="6">
    <source>
        <dbReference type="ARBA" id="ARBA00022840"/>
    </source>
</evidence>
<dbReference type="SUPFAM" id="SSF52540">
    <property type="entry name" value="P-loop containing nucleoside triphosphate hydrolases"/>
    <property type="match status" value="1"/>
</dbReference>
<feature type="transmembrane region" description="Helical" evidence="10">
    <location>
        <begin position="9"/>
        <end position="30"/>
    </location>
</feature>
<name>A0A4V1A1U1_9BURK</name>
<dbReference type="GO" id="GO:0005524">
    <property type="term" value="F:ATP binding"/>
    <property type="evidence" value="ECO:0007669"/>
    <property type="project" value="UniProtKB-KW"/>
</dbReference>
<keyword evidence="3" id="KW-1003">Cell membrane</keyword>
<evidence type="ECO:0000256" key="9">
    <source>
        <dbReference type="SAM" id="MobiDB-lite"/>
    </source>
</evidence>
<organism evidence="12 13">
    <name type="scientific">Hylemonella gracilis</name>
    <dbReference type="NCBI Taxonomy" id="80880"/>
    <lineage>
        <taxon>Bacteria</taxon>
        <taxon>Pseudomonadati</taxon>
        <taxon>Pseudomonadota</taxon>
        <taxon>Betaproteobacteria</taxon>
        <taxon>Burkholderiales</taxon>
        <taxon>Comamonadaceae</taxon>
        <taxon>Hylemonella</taxon>
    </lineage>
</organism>
<dbReference type="InterPro" id="IPR003439">
    <property type="entry name" value="ABC_transporter-like_ATP-bd"/>
</dbReference>
<feature type="transmembrane region" description="Helical" evidence="10">
    <location>
        <begin position="214"/>
        <end position="232"/>
    </location>
</feature>
<dbReference type="Pfam" id="PF00005">
    <property type="entry name" value="ABC_tran"/>
    <property type="match status" value="1"/>
</dbReference>
<dbReference type="FunFam" id="3.40.50.300:FF:000421">
    <property type="entry name" value="Branched-chain amino acid ABC transporter ATP-binding protein"/>
    <property type="match status" value="1"/>
</dbReference>
<dbReference type="Pfam" id="PF12399">
    <property type="entry name" value="BCA_ABC_TP_C"/>
    <property type="match status" value="1"/>
</dbReference>
<protein>
    <submittedName>
        <fullName evidence="12">ATP-binding cassette domain-containing protein</fullName>
    </submittedName>
</protein>
<dbReference type="Proteomes" id="UP000292939">
    <property type="component" value="Chromosome"/>
</dbReference>
<reference evidence="12 13" key="1">
    <citation type="submission" date="2018-07" db="EMBL/GenBank/DDBJ databases">
        <title>Exploring interactions and the metabolic potential of the ultra-small soil bacteria Hylemonella gracilis.</title>
        <authorList>
            <person name="Tyc O."/>
            <person name="Kulkarni P."/>
            <person name="Gawehns F."/>
            <person name="Hundscheid M."/>
            <person name="Zweers H."/>
            <person name="Garbeva P."/>
        </authorList>
    </citation>
    <scope>NUCLEOTIDE SEQUENCE [LARGE SCALE GENOMIC DNA]</scope>
    <source>
        <strain evidence="12 13">NS1</strain>
    </source>
</reference>
<feature type="transmembrane region" description="Helical" evidence="10">
    <location>
        <begin position="252"/>
        <end position="276"/>
    </location>
</feature>
<keyword evidence="8 10" id="KW-0472">Membrane</keyword>
<dbReference type="CDD" id="cd06581">
    <property type="entry name" value="TM_PBP1_LivM_like"/>
    <property type="match status" value="1"/>
</dbReference>
<gene>
    <name evidence="12" type="ORF">DW355_02140</name>
</gene>
<dbReference type="PANTHER" id="PTHR45772:SF2">
    <property type="entry name" value="ABC TRANSPORTER ATP-BINDING PROTEIN"/>
    <property type="match status" value="1"/>
</dbReference>
<accession>A0A4V1A1U1</accession>
<evidence type="ECO:0000256" key="5">
    <source>
        <dbReference type="ARBA" id="ARBA00022741"/>
    </source>
</evidence>
<evidence type="ECO:0000256" key="3">
    <source>
        <dbReference type="ARBA" id="ARBA00022475"/>
    </source>
</evidence>
<dbReference type="PROSITE" id="PS50893">
    <property type="entry name" value="ABC_TRANSPORTER_2"/>
    <property type="match status" value="1"/>
</dbReference>
<keyword evidence="7 10" id="KW-1133">Transmembrane helix</keyword>
<evidence type="ECO:0000256" key="7">
    <source>
        <dbReference type="ARBA" id="ARBA00022989"/>
    </source>
</evidence>
<feature type="transmembrane region" description="Helical" evidence="10">
    <location>
        <begin position="88"/>
        <end position="110"/>
    </location>
</feature>
<dbReference type="EMBL" id="CP031395">
    <property type="protein sequence ID" value="QBK03729.1"/>
    <property type="molecule type" value="Genomic_DNA"/>
</dbReference>
<feature type="transmembrane region" description="Helical" evidence="10">
    <location>
        <begin position="165"/>
        <end position="184"/>
    </location>
</feature>
<evidence type="ECO:0000256" key="8">
    <source>
        <dbReference type="ARBA" id="ARBA00023136"/>
    </source>
</evidence>
<dbReference type="InterPro" id="IPR027417">
    <property type="entry name" value="P-loop_NTPase"/>
</dbReference>
<dbReference type="InterPro" id="IPR043428">
    <property type="entry name" value="LivM-like"/>
</dbReference>